<dbReference type="Proteomes" id="UP000789920">
    <property type="component" value="Unassembled WGS sequence"/>
</dbReference>
<accession>A0ACA9SPX1</accession>
<reference evidence="1" key="1">
    <citation type="submission" date="2021-06" db="EMBL/GenBank/DDBJ databases">
        <authorList>
            <person name="Kallberg Y."/>
            <person name="Tangrot J."/>
            <person name="Rosling A."/>
        </authorList>
    </citation>
    <scope>NUCLEOTIDE SEQUENCE</scope>
    <source>
        <strain evidence="1">MA461A</strain>
    </source>
</reference>
<comment type="caution">
    <text evidence="1">The sequence shown here is derived from an EMBL/GenBank/DDBJ whole genome shotgun (WGS) entry which is preliminary data.</text>
</comment>
<keyword evidence="2" id="KW-1185">Reference proteome</keyword>
<proteinExistence type="predicted"/>
<organism evidence="1 2">
    <name type="scientific">Racocetra persica</name>
    <dbReference type="NCBI Taxonomy" id="160502"/>
    <lineage>
        <taxon>Eukaryota</taxon>
        <taxon>Fungi</taxon>
        <taxon>Fungi incertae sedis</taxon>
        <taxon>Mucoromycota</taxon>
        <taxon>Glomeromycotina</taxon>
        <taxon>Glomeromycetes</taxon>
        <taxon>Diversisporales</taxon>
        <taxon>Gigasporaceae</taxon>
        <taxon>Racocetra</taxon>
    </lineage>
</organism>
<dbReference type="EMBL" id="CAJVQC010137459">
    <property type="protein sequence ID" value="CAG8843224.1"/>
    <property type="molecule type" value="Genomic_DNA"/>
</dbReference>
<protein>
    <submittedName>
        <fullName evidence="1">27865_t:CDS:1</fullName>
    </submittedName>
</protein>
<gene>
    <name evidence="1" type="ORF">RPERSI_LOCUS32662</name>
</gene>
<evidence type="ECO:0000313" key="2">
    <source>
        <dbReference type="Proteomes" id="UP000789920"/>
    </source>
</evidence>
<sequence>LSDPIDVYSDWVDASEHVRPEGNLSHGDYEDDALHDEQNEREEDDEGSYQGSHRVIGGGRSPDYEDYDDLDE</sequence>
<feature type="non-terminal residue" evidence="1">
    <location>
        <position position="1"/>
    </location>
</feature>
<name>A0ACA9SPX1_9GLOM</name>
<evidence type="ECO:0000313" key="1">
    <source>
        <dbReference type="EMBL" id="CAG8843224.1"/>
    </source>
</evidence>